<protein>
    <submittedName>
        <fullName evidence="2">MORN repeat variant</fullName>
    </submittedName>
</protein>
<dbReference type="OrthoDB" id="247660at2"/>
<dbReference type="EMBL" id="CP036318">
    <property type="protein sequence ID" value="QDV56585.1"/>
    <property type="molecule type" value="Genomic_DNA"/>
</dbReference>
<feature type="compositionally biased region" description="Polar residues" evidence="1">
    <location>
        <begin position="417"/>
        <end position="429"/>
    </location>
</feature>
<evidence type="ECO:0000256" key="1">
    <source>
        <dbReference type="SAM" id="MobiDB-lite"/>
    </source>
</evidence>
<accession>A0A518IU17</accession>
<dbReference type="Gene3D" id="3.90.930.1">
    <property type="match status" value="1"/>
</dbReference>
<dbReference type="Proteomes" id="UP000316770">
    <property type="component" value="Chromosome"/>
</dbReference>
<dbReference type="PANTHER" id="PTHR33706:SF1">
    <property type="entry name" value="TPR REPEAT PROTEIN"/>
    <property type="match status" value="1"/>
</dbReference>
<feature type="region of interest" description="Disordered" evidence="1">
    <location>
        <begin position="375"/>
        <end position="429"/>
    </location>
</feature>
<evidence type="ECO:0000313" key="2">
    <source>
        <dbReference type="EMBL" id="QDV56585.1"/>
    </source>
</evidence>
<sequence length="429" mass="48071">MKNRSATRFAIHCILFGSVSLCTLSNLDGDESVLIPSGDFPAIFAPTSEPESPENLPAVAEPEAITPYVAQRFQETNNQLTINPSVPVAEDASDGEIVRERYDDGSVRVERSVMQDEHGNFVNNGTFRMYNPAGSPIAEGHFQMGNRHGEWRRVYATADASLLSAYPYNEFEAPFVSKATFAHGQLHGSWIISDADGKIVSEIPFRNGLRHGQAVWHHPGGERMYIANYRDGMLEGVMAEYDDAGAELTSYTFQDGRRVEREIERYKSQQPKADIRYLSAQQTLKQRDDWWNAKPAVYETSGKRLKHGGFVEYHPNGQKKSTGTYAEGRLTGEFSSWYENGQRETQGFYQDGAPSGAWAWWHANGMRRAEGSYANGAPEGQWTSWTPDGKVAKRQNYSEANQSDIARNRTPAPTPKRPSSASNQRRVQR</sequence>
<proteinExistence type="predicted"/>
<dbReference type="PANTHER" id="PTHR33706">
    <property type="entry name" value="MORN VARIANT REPEAT PROTEIN"/>
    <property type="match status" value="1"/>
</dbReference>
<organism evidence="2 3">
    <name type="scientific">Rosistilla oblonga</name>
    <dbReference type="NCBI Taxonomy" id="2527990"/>
    <lineage>
        <taxon>Bacteria</taxon>
        <taxon>Pseudomonadati</taxon>
        <taxon>Planctomycetota</taxon>
        <taxon>Planctomycetia</taxon>
        <taxon>Pirellulales</taxon>
        <taxon>Pirellulaceae</taxon>
        <taxon>Rosistilla</taxon>
    </lineage>
</organism>
<name>A0A518IU17_9BACT</name>
<dbReference type="SUPFAM" id="SSF82185">
    <property type="entry name" value="Histone H3 K4-specific methyltransferase SET7/9 N-terminal domain"/>
    <property type="match status" value="3"/>
</dbReference>
<dbReference type="InterPro" id="IPR011652">
    <property type="entry name" value="MORN_2"/>
</dbReference>
<keyword evidence="3" id="KW-1185">Reference proteome</keyword>
<dbReference type="Gene3D" id="2.20.110.10">
    <property type="entry name" value="Histone H3 K4-specific methyltransferase SET7/9 N-terminal domain"/>
    <property type="match status" value="1"/>
</dbReference>
<gene>
    <name evidence="2" type="ORF">Mal33_25770</name>
</gene>
<dbReference type="RefSeq" id="WP_145123815.1">
    <property type="nucleotide sequence ID" value="NZ_CP036292.1"/>
</dbReference>
<feature type="compositionally biased region" description="Polar residues" evidence="1">
    <location>
        <begin position="395"/>
        <end position="405"/>
    </location>
</feature>
<dbReference type="Pfam" id="PF07661">
    <property type="entry name" value="MORN_2"/>
    <property type="match status" value="4"/>
</dbReference>
<dbReference type="AlphaFoldDB" id="A0A518IU17"/>
<reference evidence="2 3" key="1">
    <citation type="submission" date="2019-02" db="EMBL/GenBank/DDBJ databases">
        <title>Deep-cultivation of Planctomycetes and their phenomic and genomic characterization uncovers novel biology.</title>
        <authorList>
            <person name="Wiegand S."/>
            <person name="Jogler M."/>
            <person name="Boedeker C."/>
            <person name="Pinto D."/>
            <person name="Vollmers J."/>
            <person name="Rivas-Marin E."/>
            <person name="Kohn T."/>
            <person name="Peeters S.H."/>
            <person name="Heuer A."/>
            <person name="Rast P."/>
            <person name="Oberbeckmann S."/>
            <person name="Bunk B."/>
            <person name="Jeske O."/>
            <person name="Meyerdierks A."/>
            <person name="Storesund J.E."/>
            <person name="Kallscheuer N."/>
            <person name="Luecker S."/>
            <person name="Lage O.M."/>
            <person name="Pohl T."/>
            <person name="Merkel B.J."/>
            <person name="Hornburger P."/>
            <person name="Mueller R.-W."/>
            <person name="Bruemmer F."/>
            <person name="Labrenz M."/>
            <person name="Spormann A.M."/>
            <person name="Op den Camp H."/>
            <person name="Overmann J."/>
            <person name="Amann R."/>
            <person name="Jetten M.S.M."/>
            <person name="Mascher T."/>
            <person name="Medema M.H."/>
            <person name="Devos D.P."/>
            <person name="Kaster A.-K."/>
            <person name="Ovreas L."/>
            <person name="Rohde M."/>
            <person name="Galperin M.Y."/>
            <person name="Jogler C."/>
        </authorList>
    </citation>
    <scope>NUCLEOTIDE SEQUENCE [LARGE SCALE GENOMIC DNA]</scope>
    <source>
        <strain evidence="2 3">Mal33</strain>
    </source>
</reference>
<evidence type="ECO:0000313" key="3">
    <source>
        <dbReference type="Proteomes" id="UP000316770"/>
    </source>
</evidence>